<comment type="similarity">
    <text evidence="2">Belongs to the bacterial solute-binding protein 5 family.</text>
</comment>
<comment type="subcellular location">
    <subcellularLocation>
        <location evidence="1">Periplasm</location>
    </subcellularLocation>
</comment>
<dbReference type="PANTHER" id="PTHR30290:SF10">
    <property type="entry name" value="PERIPLASMIC OLIGOPEPTIDE-BINDING PROTEIN-RELATED"/>
    <property type="match status" value="1"/>
</dbReference>
<dbReference type="PANTHER" id="PTHR30290">
    <property type="entry name" value="PERIPLASMIC BINDING COMPONENT OF ABC TRANSPORTER"/>
    <property type="match status" value="1"/>
</dbReference>
<dbReference type="SUPFAM" id="SSF53850">
    <property type="entry name" value="Periplasmic binding protein-like II"/>
    <property type="match status" value="1"/>
</dbReference>
<keyword evidence="7" id="KW-1185">Reference proteome</keyword>
<evidence type="ECO:0000313" key="7">
    <source>
        <dbReference type="Proteomes" id="UP001429580"/>
    </source>
</evidence>
<organism evidence="6 7">
    <name type="scientific">Pseudochelatococcus lubricantis</name>
    <dbReference type="NCBI Taxonomy" id="1538102"/>
    <lineage>
        <taxon>Bacteria</taxon>
        <taxon>Pseudomonadati</taxon>
        <taxon>Pseudomonadota</taxon>
        <taxon>Alphaproteobacteria</taxon>
        <taxon>Hyphomicrobiales</taxon>
        <taxon>Chelatococcaceae</taxon>
        <taxon>Pseudochelatococcus</taxon>
    </lineage>
</organism>
<dbReference type="PROSITE" id="PS51318">
    <property type="entry name" value="TAT"/>
    <property type="match status" value="1"/>
</dbReference>
<evidence type="ECO:0000256" key="2">
    <source>
        <dbReference type="ARBA" id="ARBA00005695"/>
    </source>
</evidence>
<dbReference type="Pfam" id="PF00496">
    <property type="entry name" value="SBP_bac_5"/>
    <property type="match status" value="1"/>
</dbReference>
<dbReference type="InterPro" id="IPR000914">
    <property type="entry name" value="SBP_5_dom"/>
</dbReference>
<dbReference type="PIRSF" id="PIRSF002741">
    <property type="entry name" value="MppA"/>
    <property type="match status" value="1"/>
</dbReference>
<proteinExistence type="inferred from homology"/>
<name>A0ABX0V5W2_9HYPH</name>
<protein>
    <submittedName>
        <fullName evidence="6">Peptide/nickel transport system substrate-binding protein</fullName>
    </submittedName>
</protein>
<dbReference type="Proteomes" id="UP001429580">
    <property type="component" value="Unassembled WGS sequence"/>
</dbReference>
<dbReference type="Gene3D" id="3.90.76.10">
    <property type="entry name" value="Dipeptide-binding Protein, Domain 1"/>
    <property type="match status" value="1"/>
</dbReference>
<comment type="caution">
    <text evidence="6">The sequence shown here is derived from an EMBL/GenBank/DDBJ whole genome shotgun (WGS) entry which is preliminary data.</text>
</comment>
<gene>
    <name evidence="6" type="ORF">FHS82_003731</name>
</gene>
<dbReference type="InterPro" id="IPR006311">
    <property type="entry name" value="TAT_signal"/>
</dbReference>
<evidence type="ECO:0000256" key="3">
    <source>
        <dbReference type="ARBA" id="ARBA00022448"/>
    </source>
</evidence>
<keyword evidence="3" id="KW-0813">Transport</keyword>
<dbReference type="EMBL" id="JAASQI010000011">
    <property type="protein sequence ID" value="NIJ59870.1"/>
    <property type="molecule type" value="Genomic_DNA"/>
</dbReference>
<evidence type="ECO:0000313" key="6">
    <source>
        <dbReference type="EMBL" id="NIJ59870.1"/>
    </source>
</evidence>
<sequence length="510" mass="55176">MMLNRRTLLQSLMAAAAMAPMSSGRLLAQGAGKRLRIGLSTYPAHFRAWVNVGYAGHLVSALLNRGLLAYDTNGVLVGELAKSWERESDLVWRFTLDDAKFNNGQPVTSADVKWTLEKIAAEGSGAHMREQALQIDSIEIVDDRVFKVATKEPSATIPALMAYPFLGIVAAGSTSEQDQGIGAGPYVLTSAEKGVEILLTASEHYFRNGLPTLKEIHITPYADENLRVAALRAGDVDLIDYVPWNAMNDIAATPGLKLDTQAAGAFMYLSFNGSGAFGDPKLRQAVSFALRREEFVQAVFFGHGAPLAGVPRPSVSPFFNKELANFWTYDPDKAKALLKEAGRESGLKVSLLSTSQYTMHRDIAVLVQSQLAEIGITVDLILPDWATRVTMGMRGQGDFAVQGVGMDSLDPDATSSLVDPTRAAHYNYSRGFEVPGLSALLARGRSEFDEAKRVAIYAAADRLACEHASFCGVSYRATGFARSDKVGGLELLPDQLSPFSANLFDRLTLS</sequence>
<dbReference type="InterPro" id="IPR030678">
    <property type="entry name" value="Peptide/Ni-bd"/>
</dbReference>
<accession>A0ABX0V5W2</accession>
<feature type="domain" description="Solute-binding protein family 5" evidence="5">
    <location>
        <begin position="76"/>
        <end position="416"/>
    </location>
</feature>
<evidence type="ECO:0000259" key="5">
    <source>
        <dbReference type="Pfam" id="PF00496"/>
    </source>
</evidence>
<keyword evidence="4" id="KW-0732">Signal</keyword>
<reference evidence="6 7" key="1">
    <citation type="submission" date="2020-03" db="EMBL/GenBank/DDBJ databases">
        <title>Genomic Encyclopedia of Type Strains, Phase IV (KMG-IV): sequencing the most valuable type-strain genomes for metagenomic binning, comparative biology and taxonomic classification.</title>
        <authorList>
            <person name="Goeker M."/>
        </authorList>
    </citation>
    <scope>NUCLEOTIDE SEQUENCE [LARGE SCALE GENOMIC DNA]</scope>
    <source>
        <strain evidence="6 7">DSM 103870</strain>
    </source>
</reference>
<dbReference type="InterPro" id="IPR039424">
    <property type="entry name" value="SBP_5"/>
</dbReference>
<evidence type="ECO:0000256" key="4">
    <source>
        <dbReference type="ARBA" id="ARBA00022729"/>
    </source>
</evidence>
<dbReference type="Gene3D" id="3.40.190.10">
    <property type="entry name" value="Periplasmic binding protein-like II"/>
    <property type="match status" value="1"/>
</dbReference>
<dbReference type="Gene3D" id="3.10.105.10">
    <property type="entry name" value="Dipeptide-binding Protein, Domain 3"/>
    <property type="match status" value="1"/>
</dbReference>
<evidence type="ECO:0000256" key="1">
    <source>
        <dbReference type="ARBA" id="ARBA00004418"/>
    </source>
</evidence>